<comment type="caution">
    <text evidence="6">The sequence shown here is derived from an EMBL/GenBank/DDBJ whole genome shotgun (WGS) entry which is preliminary data.</text>
</comment>
<dbReference type="InterPro" id="IPR000719">
    <property type="entry name" value="Prot_kinase_dom"/>
</dbReference>
<dbReference type="OrthoDB" id="4062651at2759"/>
<accession>A0A8H5GGI3</accession>
<dbReference type="CDD" id="cd21037">
    <property type="entry name" value="MLKL_NTD"/>
    <property type="match status" value="1"/>
</dbReference>
<evidence type="ECO:0000256" key="3">
    <source>
        <dbReference type="PROSITE-ProRule" id="PRU10007"/>
    </source>
</evidence>
<dbReference type="GO" id="GO:0004029">
    <property type="term" value="F:aldehyde dehydrogenase (NAD+) activity"/>
    <property type="evidence" value="ECO:0007669"/>
    <property type="project" value="TreeGrafter"/>
</dbReference>
<evidence type="ECO:0000259" key="5">
    <source>
        <dbReference type="PROSITE" id="PS50011"/>
    </source>
</evidence>
<sequence>MIFMPARHWNGGKTSSFHIVVSLGKSAAEIVATFAPVPGLYAAAGFLCAIMELTENVIANKREARQLRDRCHTLLQAAKESSPIDDVKNVNTVNAFQMVHETLERIKQKMEGWANLGRVESFLKQYQIKEDIINCHEGITDCLNHFQLVSHMEIHHWQEEFESNAALDHQEVVALLSDIRESQTLIQDRVDSNSSMLGEMMALMQTALSENRHTADRTHNGIAANLYELQQHTQSLLPKLNLESGEVVRIGNFPVSGTAAMDIYEGMYLNREKVAIKVVRAVNSDENSKRRFLREVNVWNDLWRKDRGRHVLPFYGFCQTDGPFPYMVSPWQPHGTALQYVKKYDLSVNYRQMIKNLAQGVHVLHEMKVVHGDIKASNIMISPRFEPLLADFGLSQIVEDITGIPFTQSRGVSDSYRWFAPEVCKGQGVLSASSDIYALGMTIIEIFTHQQPYKNIKHTTEVVIRREKGELPERPTAITEPRVLQRGLDDQIWAILEDCWKTTALERPKIDEIIERMDCLLPLNAEPPCLKSPTLLGLLLQRSPRPPGPSIQTMVQKDFKRFLMVDTPLKEIPEYRQHQLLQLARMLQENHQAIANAIFADLGKPAMEVYMGEINPMIDRAIIAAKRLPEWTREKSYVDHPDLPKSQKAWRPKAVPTPKGAIQATIGAIAAGCTLCLKLSEVSSNYAGCIQQLIPEYLDRDAIRVVCGGVPEVTKVLELKWAHIFYTGNGVVGRIISIAAAKHLTPLTLELGGKSPVIVDPKCNLELAAKRTLWGKITNSGQICVAPDYVLIPPSALGEYVEGLKKAYAKMYPAEQGGALKSNSYAHIINIQHFKRVKGKGLHPRALFRETRNRLRVPTLVIGLLEKTKGKILMGGDMDEESLKIEPTVVLVKKGDVLLEAETFGPILTVVELEEEGFVRKACSWISEGDHPLVMYVFSTDVDVQDEIRRHTMSGGLVFNDALAQLDYIPAEIEHKIELRYPPYTEHSFEVECGPGLAVEIPESTAEGGLSV</sequence>
<dbReference type="GO" id="GO:0006081">
    <property type="term" value="P:aldehyde metabolic process"/>
    <property type="evidence" value="ECO:0007669"/>
    <property type="project" value="InterPro"/>
</dbReference>
<evidence type="ECO:0000256" key="4">
    <source>
        <dbReference type="RuleBase" id="RU003345"/>
    </source>
</evidence>
<dbReference type="Gene3D" id="1.20.930.20">
    <property type="entry name" value="Adaptor protein Cbl, N-terminal domain"/>
    <property type="match status" value="1"/>
</dbReference>
<dbReference type="GO" id="GO:0004672">
    <property type="term" value="F:protein kinase activity"/>
    <property type="evidence" value="ECO:0007669"/>
    <property type="project" value="InterPro"/>
</dbReference>
<dbReference type="InterPro" id="IPR016163">
    <property type="entry name" value="Ald_DH_C"/>
</dbReference>
<dbReference type="SMART" id="SM00220">
    <property type="entry name" value="S_TKc"/>
    <property type="match status" value="1"/>
</dbReference>
<dbReference type="InterPro" id="IPR029510">
    <property type="entry name" value="Ald_DH_CS_GLU"/>
</dbReference>
<reference evidence="6 7" key="1">
    <citation type="journal article" date="2020" name="ISME J.">
        <title>Uncovering the hidden diversity of litter-decomposition mechanisms in mushroom-forming fungi.</title>
        <authorList>
            <person name="Floudas D."/>
            <person name="Bentzer J."/>
            <person name="Ahren D."/>
            <person name="Johansson T."/>
            <person name="Persson P."/>
            <person name="Tunlid A."/>
        </authorList>
    </citation>
    <scope>NUCLEOTIDE SEQUENCE [LARGE SCALE GENOMIC DNA]</scope>
    <source>
        <strain evidence="6 7">CBS 406.79</strain>
    </source>
</reference>
<dbReference type="InterPro" id="IPR008271">
    <property type="entry name" value="Ser/Thr_kinase_AS"/>
</dbReference>
<dbReference type="GO" id="GO:0005524">
    <property type="term" value="F:ATP binding"/>
    <property type="evidence" value="ECO:0007669"/>
    <property type="project" value="InterPro"/>
</dbReference>
<dbReference type="PROSITE" id="PS50011">
    <property type="entry name" value="PROTEIN_KINASE_DOM"/>
    <property type="match status" value="1"/>
</dbReference>
<protein>
    <recommendedName>
        <fullName evidence="5">Protein kinase domain-containing protein</fullName>
    </recommendedName>
</protein>
<dbReference type="PANTHER" id="PTHR43570">
    <property type="entry name" value="ALDEHYDE DEHYDROGENASE"/>
    <property type="match status" value="1"/>
</dbReference>
<organism evidence="6 7">
    <name type="scientific">Collybiopsis confluens</name>
    <dbReference type="NCBI Taxonomy" id="2823264"/>
    <lineage>
        <taxon>Eukaryota</taxon>
        <taxon>Fungi</taxon>
        <taxon>Dikarya</taxon>
        <taxon>Basidiomycota</taxon>
        <taxon>Agaricomycotina</taxon>
        <taxon>Agaricomycetes</taxon>
        <taxon>Agaricomycetidae</taxon>
        <taxon>Agaricales</taxon>
        <taxon>Marasmiineae</taxon>
        <taxon>Omphalotaceae</taxon>
        <taxon>Collybiopsis</taxon>
    </lineage>
</organism>
<dbReference type="PROSITE" id="PS00687">
    <property type="entry name" value="ALDEHYDE_DEHYDR_GLU"/>
    <property type="match status" value="1"/>
</dbReference>
<dbReference type="SUPFAM" id="SSF56112">
    <property type="entry name" value="Protein kinase-like (PK-like)"/>
    <property type="match status" value="1"/>
</dbReference>
<dbReference type="GO" id="GO:0007166">
    <property type="term" value="P:cell surface receptor signaling pathway"/>
    <property type="evidence" value="ECO:0007669"/>
    <property type="project" value="InterPro"/>
</dbReference>
<dbReference type="InterPro" id="IPR036537">
    <property type="entry name" value="Adaptor_Cbl_N_dom_sf"/>
</dbReference>
<evidence type="ECO:0000256" key="2">
    <source>
        <dbReference type="ARBA" id="ARBA00023002"/>
    </source>
</evidence>
<evidence type="ECO:0000313" key="6">
    <source>
        <dbReference type="EMBL" id="KAF5364390.1"/>
    </source>
</evidence>
<dbReference type="SUPFAM" id="SSF53720">
    <property type="entry name" value="ALDH-like"/>
    <property type="match status" value="1"/>
</dbReference>
<dbReference type="InterPro" id="IPR015590">
    <property type="entry name" value="Aldehyde_DH_dom"/>
</dbReference>
<dbReference type="GO" id="GO:0005737">
    <property type="term" value="C:cytoplasm"/>
    <property type="evidence" value="ECO:0007669"/>
    <property type="project" value="TreeGrafter"/>
</dbReference>
<dbReference type="InterPro" id="IPR059179">
    <property type="entry name" value="MLKL-like_MCAfunc"/>
</dbReference>
<feature type="domain" description="Protein kinase" evidence="5">
    <location>
        <begin position="242"/>
        <end position="521"/>
    </location>
</feature>
<gene>
    <name evidence="6" type="ORF">D9757_011897</name>
</gene>
<dbReference type="PROSITE" id="PS00108">
    <property type="entry name" value="PROTEIN_KINASE_ST"/>
    <property type="match status" value="1"/>
</dbReference>
<keyword evidence="2 4" id="KW-0560">Oxidoreductase</keyword>
<evidence type="ECO:0000313" key="7">
    <source>
        <dbReference type="Proteomes" id="UP000518752"/>
    </source>
</evidence>
<dbReference type="InterPro" id="IPR016162">
    <property type="entry name" value="Ald_DH_N"/>
</dbReference>
<dbReference type="AlphaFoldDB" id="A0A8H5GGI3"/>
<dbReference type="Gene3D" id="3.40.309.10">
    <property type="entry name" value="Aldehyde Dehydrogenase, Chain A, domain 2"/>
    <property type="match status" value="1"/>
</dbReference>
<dbReference type="Gene3D" id="1.10.510.10">
    <property type="entry name" value="Transferase(Phosphotransferase) domain 1"/>
    <property type="match status" value="1"/>
</dbReference>
<dbReference type="InterPro" id="IPR016161">
    <property type="entry name" value="Ald_DH/histidinol_DH"/>
</dbReference>
<dbReference type="EMBL" id="JAACJN010000188">
    <property type="protein sequence ID" value="KAF5364390.1"/>
    <property type="molecule type" value="Genomic_DNA"/>
</dbReference>
<dbReference type="Pfam" id="PF00171">
    <property type="entry name" value="Aldedh"/>
    <property type="match status" value="2"/>
</dbReference>
<dbReference type="InterPro" id="IPR011009">
    <property type="entry name" value="Kinase-like_dom_sf"/>
</dbReference>
<dbReference type="InterPro" id="IPR012394">
    <property type="entry name" value="Aldehyde_DH_NAD(P)"/>
</dbReference>
<dbReference type="Proteomes" id="UP000518752">
    <property type="component" value="Unassembled WGS sequence"/>
</dbReference>
<comment type="similarity">
    <text evidence="1 4">Belongs to the aldehyde dehydrogenase family.</text>
</comment>
<dbReference type="Gene3D" id="3.40.605.10">
    <property type="entry name" value="Aldehyde Dehydrogenase, Chain A, domain 1"/>
    <property type="match status" value="1"/>
</dbReference>
<evidence type="ECO:0000256" key="1">
    <source>
        <dbReference type="ARBA" id="ARBA00009986"/>
    </source>
</evidence>
<dbReference type="InterPro" id="IPR001245">
    <property type="entry name" value="Ser-Thr/Tyr_kinase_cat_dom"/>
</dbReference>
<dbReference type="PANTHER" id="PTHR43570:SF16">
    <property type="entry name" value="ALDEHYDE DEHYDROGENASE TYPE III, ISOFORM Q"/>
    <property type="match status" value="1"/>
</dbReference>
<feature type="active site" evidence="3">
    <location>
        <position position="750"/>
    </location>
</feature>
<keyword evidence="7" id="KW-1185">Reference proteome</keyword>
<dbReference type="Pfam" id="PF07714">
    <property type="entry name" value="PK_Tyr_Ser-Thr"/>
    <property type="match status" value="1"/>
</dbReference>
<proteinExistence type="inferred from homology"/>
<name>A0A8H5GGI3_9AGAR</name>